<gene>
    <name evidence="2" type="ORF">GEOBRER4_n1937</name>
</gene>
<evidence type="ECO:0000313" key="3">
    <source>
        <dbReference type="Proteomes" id="UP000515472"/>
    </source>
</evidence>
<dbReference type="Gene3D" id="3.40.50.11890">
    <property type="match status" value="1"/>
</dbReference>
<dbReference type="Gene3D" id="3.40.50.11900">
    <property type="match status" value="1"/>
</dbReference>
<dbReference type="EMBL" id="AP023213">
    <property type="protein sequence ID" value="BCG47115.1"/>
    <property type="molecule type" value="Genomic_DNA"/>
</dbReference>
<dbReference type="PANTHER" id="PTHR30548:SF6">
    <property type="entry name" value="DEHYDRATASE SUBUNIT YJIM-RELATED"/>
    <property type="match status" value="1"/>
</dbReference>
<organism evidence="2 3">
    <name type="scientific">Citrifermentans bremense</name>
    <dbReference type="NCBI Taxonomy" id="60035"/>
    <lineage>
        <taxon>Bacteria</taxon>
        <taxon>Pseudomonadati</taxon>
        <taxon>Thermodesulfobacteriota</taxon>
        <taxon>Desulfuromonadia</taxon>
        <taxon>Geobacterales</taxon>
        <taxon>Geobacteraceae</taxon>
        <taxon>Citrifermentans</taxon>
    </lineage>
</organism>
<dbReference type="NCBIfam" id="NF040772">
    <property type="entry name" value="double_cubane"/>
    <property type="match status" value="1"/>
</dbReference>
<dbReference type="InterPro" id="IPR010327">
    <property type="entry name" value="FldB/FldC_alpha/beta"/>
</dbReference>
<dbReference type="Gene3D" id="1.20.1270.370">
    <property type="match status" value="1"/>
</dbReference>
<dbReference type="Pfam" id="PF06050">
    <property type="entry name" value="HGD-D"/>
    <property type="match status" value="1"/>
</dbReference>
<sequence length="399" mass="44129">MLAGETAAAGKAAAYEEIATLRERNALALKEAKESGVKVVGTYCLYSPTELIVAAGAVPVSLCGTSQNPIAAAEKVLPRSLCPLIKSSYGFALTDTCPFFHFSDLLLAETTCDGKKKMYELLGELKPLHLMQLPQIQDEAALDYWMVELKRLVARLQEEFGVEITAEGLTSAINLVNEERRSLKALQDVCKLRPAPISGSDLLAVLHNRGFCIDKRQAIELLDRLTAELVERAESGVSPFHERTPRVLLTGVPVGLGSDKVVRLVEESGGCVVCFESCGGYKKVDPVEVTGDPLRAIAEKYLRIPCSCMSPNQGRLQLLDTLVREFQVDGVIDLTWQGCHTYNVESYQVKTHLQREDQIPFLQIETDYSESDTEQLKVRIEAFLEMIGRRRKMPENALP</sequence>
<dbReference type="InterPro" id="IPR047678">
    <property type="entry name" value="YjiM-like"/>
</dbReference>
<dbReference type="AlphaFoldDB" id="A0A6S6M6V6"/>
<comment type="similarity">
    <text evidence="1">Belongs to the FldB/FldC dehydratase alpha/beta subunit family.</text>
</comment>
<protein>
    <submittedName>
        <fullName evidence="2">2-hydroxyglutaryl-CoA dehydratase, D-component</fullName>
    </submittedName>
</protein>
<dbReference type="PANTHER" id="PTHR30548">
    <property type="entry name" value="2-HYDROXYGLUTARYL-COA DEHYDRATASE, D-COMPONENT-RELATED"/>
    <property type="match status" value="1"/>
</dbReference>
<dbReference type="KEGG" id="gbn:GEOBRER4_18650"/>
<dbReference type="Proteomes" id="UP000515472">
    <property type="component" value="Chromosome"/>
</dbReference>
<accession>A0A6S6M6V6</accession>
<proteinExistence type="inferred from homology"/>
<evidence type="ECO:0000256" key="1">
    <source>
        <dbReference type="ARBA" id="ARBA00005806"/>
    </source>
</evidence>
<dbReference type="RefSeq" id="WP_185245182.1">
    <property type="nucleotide sequence ID" value="NZ_AP023213.1"/>
</dbReference>
<name>A0A6S6M6V6_9BACT</name>
<reference evidence="2 3" key="1">
    <citation type="submission" date="2020-06" db="EMBL/GenBank/DDBJ databases">
        <title>Interaction of electrochemicaly active bacteria, Geobacter bremensis R4 on different carbon anode.</title>
        <authorList>
            <person name="Meng L."/>
            <person name="Yoshida N."/>
        </authorList>
    </citation>
    <scope>NUCLEOTIDE SEQUENCE [LARGE SCALE GENOMIC DNA]</scope>
    <source>
        <strain evidence="2 3">R4</strain>
    </source>
</reference>
<keyword evidence="3" id="KW-1185">Reference proteome</keyword>
<evidence type="ECO:0000313" key="2">
    <source>
        <dbReference type="EMBL" id="BCG47115.1"/>
    </source>
</evidence>